<evidence type="ECO:0000313" key="3">
    <source>
        <dbReference type="Proteomes" id="UP001501371"/>
    </source>
</evidence>
<proteinExistence type="predicted"/>
<reference evidence="2 3" key="1">
    <citation type="journal article" date="2019" name="Int. J. Syst. Evol. Microbiol.">
        <title>The Global Catalogue of Microorganisms (GCM) 10K type strain sequencing project: providing services to taxonomists for standard genome sequencing and annotation.</title>
        <authorList>
            <consortium name="The Broad Institute Genomics Platform"/>
            <consortium name="The Broad Institute Genome Sequencing Center for Infectious Disease"/>
            <person name="Wu L."/>
            <person name="Ma J."/>
        </authorList>
    </citation>
    <scope>NUCLEOTIDE SEQUENCE [LARGE SCALE GENOMIC DNA]</scope>
    <source>
        <strain evidence="2 3">JCM 12696</strain>
    </source>
</reference>
<dbReference type="EMBL" id="BAAAKV010000102">
    <property type="protein sequence ID" value="GAA1199480.1"/>
    <property type="molecule type" value="Genomic_DNA"/>
</dbReference>
<gene>
    <name evidence="2" type="ORF">GCM10009654_65050</name>
</gene>
<comment type="caution">
    <text evidence="2">The sequence shown here is derived from an EMBL/GenBank/DDBJ whole genome shotgun (WGS) entry which is preliminary data.</text>
</comment>
<organism evidence="2 3">
    <name type="scientific">Streptomyces hebeiensis</name>
    <dbReference type="NCBI Taxonomy" id="229486"/>
    <lineage>
        <taxon>Bacteria</taxon>
        <taxon>Bacillati</taxon>
        <taxon>Actinomycetota</taxon>
        <taxon>Actinomycetes</taxon>
        <taxon>Kitasatosporales</taxon>
        <taxon>Streptomycetaceae</taxon>
        <taxon>Streptomyces</taxon>
    </lineage>
</organism>
<protein>
    <submittedName>
        <fullName evidence="2">Uncharacterized protein</fullName>
    </submittedName>
</protein>
<accession>A0ABN1V868</accession>
<evidence type="ECO:0000313" key="2">
    <source>
        <dbReference type="EMBL" id="GAA1199480.1"/>
    </source>
</evidence>
<sequence length="110" mass="11342">MPGAPGVPEAVWPGPSARAVGSGSGDIGASRPVAADRAILTGRDEPVPLRSAPFRSAPFRAWRAVRVGCGGPSVREHRTGAPYGRWASLRANTIRGTSSGSEALSRHSSI</sequence>
<evidence type="ECO:0000256" key="1">
    <source>
        <dbReference type="SAM" id="MobiDB-lite"/>
    </source>
</evidence>
<dbReference type="Proteomes" id="UP001501371">
    <property type="component" value="Unassembled WGS sequence"/>
</dbReference>
<keyword evidence="3" id="KW-1185">Reference proteome</keyword>
<name>A0ABN1V868_9ACTN</name>
<feature type="region of interest" description="Disordered" evidence="1">
    <location>
        <begin position="1"/>
        <end position="31"/>
    </location>
</feature>